<dbReference type="AlphaFoldDB" id="A0A1E8FA67"/>
<dbReference type="STRING" id="1856405.BFC17_05855"/>
<dbReference type="RefSeq" id="WP_070178204.1">
    <property type="nucleotide sequence ID" value="NZ_BMJR01000005.1"/>
</dbReference>
<evidence type="ECO:0000259" key="1">
    <source>
        <dbReference type="Pfam" id="PF09413"/>
    </source>
</evidence>
<dbReference type="EMBL" id="MJIC01000016">
    <property type="protein sequence ID" value="OFI32676.1"/>
    <property type="molecule type" value="Genomic_DNA"/>
</dbReference>
<dbReference type="Proteomes" id="UP000176037">
    <property type="component" value="Unassembled WGS sequence"/>
</dbReference>
<protein>
    <recommendedName>
        <fullName evidence="1">DUF2007 domain-containing protein</fullName>
    </recommendedName>
</protein>
<dbReference type="Pfam" id="PF09413">
    <property type="entry name" value="DUF2007"/>
    <property type="match status" value="1"/>
</dbReference>
<name>A0A1E8FA67_9ALTE</name>
<organism evidence="2 3">
    <name type="scientific">Alteromonas lipolytica</name>
    <dbReference type="NCBI Taxonomy" id="1856405"/>
    <lineage>
        <taxon>Bacteria</taxon>
        <taxon>Pseudomonadati</taxon>
        <taxon>Pseudomonadota</taxon>
        <taxon>Gammaproteobacteria</taxon>
        <taxon>Alteromonadales</taxon>
        <taxon>Alteromonadaceae</taxon>
        <taxon>Alteromonas/Salinimonas group</taxon>
        <taxon>Alteromonas</taxon>
    </lineage>
</organism>
<accession>A0A1E8FA67</accession>
<evidence type="ECO:0000313" key="2">
    <source>
        <dbReference type="EMBL" id="OFI32676.1"/>
    </source>
</evidence>
<dbReference type="OrthoDB" id="9814654at2"/>
<reference evidence="2 3" key="1">
    <citation type="submission" date="2016-09" db="EMBL/GenBank/DDBJ databases">
        <title>Alteromonas lipolytica, a new species isolated from sea water.</title>
        <authorList>
            <person name="Wu Y.-H."/>
            <person name="Cheng H."/>
            <person name="Xu X.-W."/>
        </authorList>
    </citation>
    <scope>NUCLEOTIDE SEQUENCE [LARGE SCALE GENOMIC DNA]</scope>
    <source>
        <strain evidence="2 3">JW12</strain>
    </source>
</reference>
<evidence type="ECO:0000313" key="3">
    <source>
        <dbReference type="Proteomes" id="UP000176037"/>
    </source>
</evidence>
<proteinExistence type="predicted"/>
<sequence>MIRYKSGLTPFIIQQYYDALTTQGIRCLVRNQFISGALGELPAQDIEPELWLLNAEDIVFAEAVLQSLKEDCATRAWVCSACEEPQEAEFNLCWNCLSPKR</sequence>
<gene>
    <name evidence="2" type="ORF">BFC17_05855</name>
</gene>
<dbReference type="InterPro" id="IPR018551">
    <property type="entry name" value="DUF2007"/>
</dbReference>
<comment type="caution">
    <text evidence="2">The sequence shown here is derived from an EMBL/GenBank/DDBJ whole genome shotgun (WGS) entry which is preliminary data.</text>
</comment>
<feature type="domain" description="DUF2007" evidence="1">
    <location>
        <begin position="18"/>
        <end position="68"/>
    </location>
</feature>
<keyword evidence="3" id="KW-1185">Reference proteome</keyword>